<dbReference type="InterPro" id="IPR047021">
    <property type="entry name" value="REXO1/3/4-like"/>
</dbReference>
<feature type="compositionally biased region" description="Polar residues" evidence="6">
    <location>
        <begin position="399"/>
        <end position="409"/>
    </location>
</feature>
<evidence type="ECO:0000313" key="11">
    <source>
        <dbReference type="RefSeq" id="XP_023390104.1"/>
    </source>
</evidence>
<feature type="region of interest" description="Disordered" evidence="6">
    <location>
        <begin position="1"/>
        <end position="112"/>
    </location>
</feature>
<dbReference type="InterPro" id="IPR013520">
    <property type="entry name" value="Ribonucl_H"/>
</dbReference>
<gene>
    <name evidence="9 10 11" type="primary">ISG20L2</name>
</gene>
<sequence>MSTLLLNLDFGEPPPKKTLEGNAKHRRFVKKRRLLERRGFLNKKNQPLSKAPKLHSEPPKKGEAPRADGTCKVPPLPKKKATASSSGSEQSLDKKTAVPWLTPAPSQKDGSSVAKVDLLGEFQSALPKIKSHSTRPQKNAPQNSTQAHSENTCSGASQTVPKKMVAIDCEMVGTGPKGHVSSLARCSIVNYNGDVLYDEYILPPCHIVDYRTRWSGIRKQHMVNATPFKIARSQILKILAGKVVVGHAVHNDFKALQYCHPKALTRDTSHIPLLNQKADCPENATVSLKRLTKKLLNRDIQVVAPIPGWEEWTLVCGGRPGHHGAVQVGRGGLGAVPGPESPKRLAAVGVLVTRGAEAAPHAGEMAQGTDGRLCQPHTSGSWHRWGEGGSAPDLRAPETSPQASCSVSGHVSHGRRQPPRPHPALYRLPLEWCSSWGQGALPREAA</sequence>
<dbReference type="Proteomes" id="UP000515202">
    <property type="component" value="Unplaced"/>
</dbReference>
<evidence type="ECO:0000256" key="1">
    <source>
        <dbReference type="ARBA" id="ARBA00004604"/>
    </source>
</evidence>
<dbReference type="AlphaFoldDB" id="A0A6P6CRN9"/>
<feature type="region of interest" description="Disordered" evidence="6">
    <location>
        <begin position="361"/>
        <end position="422"/>
    </location>
</feature>
<accession>A0A6P6CRN9</accession>
<comment type="subcellular location">
    <subcellularLocation>
        <location evidence="1">Nucleus</location>
        <location evidence="1">Nucleolus</location>
    </subcellularLocation>
</comment>
<feature type="domain" description="Exonuclease" evidence="7">
    <location>
        <begin position="163"/>
        <end position="335"/>
    </location>
</feature>
<dbReference type="GO" id="GO:0004527">
    <property type="term" value="F:exonuclease activity"/>
    <property type="evidence" value="ECO:0007669"/>
    <property type="project" value="UniProtKB-KW"/>
</dbReference>
<evidence type="ECO:0000256" key="3">
    <source>
        <dbReference type="ARBA" id="ARBA00022801"/>
    </source>
</evidence>
<dbReference type="InterPro" id="IPR036397">
    <property type="entry name" value="RNaseH_sf"/>
</dbReference>
<reference evidence="9 10" key="1">
    <citation type="submission" date="2025-04" db="UniProtKB">
        <authorList>
            <consortium name="RefSeq"/>
        </authorList>
    </citation>
    <scope>IDENTIFICATION</scope>
    <source>
        <tissue evidence="9 10">Kidney</tissue>
    </source>
</reference>
<dbReference type="RefSeq" id="XP_023390103.1">
    <property type="nucleotide sequence ID" value="XM_023534335.1"/>
</dbReference>
<evidence type="ECO:0000259" key="7">
    <source>
        <dbReference type="SMART" id="SM00479"/>
    </source>
</evidence>
<dbReference type="PANTHER" id="PTHR12801">
    <property type="entry name" value="RNA EXONUCLEASE REXO1 / RECO3 FAMILY MEMBER-RELATED"/>
    <property type="match status" value="1"/>
</dbReference>
<evidence type="ECO:0000256" key="2">
    <source>
        <dbReference type="ARBA" id="ARBA00022722"/>
    </source>
</evidence>
<feature type="region of interest" description="Disordered" evidence="6">
    <location>
        <begin position="126"/>
        <end position="157"/>
    </location>
</feature>
<dbReference type="FunFam" id="3.30.420.10:FF:000007">
    <property type="entry name" value="Interferon-stimulated exonuclease gene 20"/>
    <property type="match status" value="1"/>
</dbReference>
<evidence type="ECO:0000256" key="6">
    <source>
        <dbReference type="SAM" id="MobiDB-lite"/>
    </source>
</evidence>
<keyword evidence="8" id="KW-1185">Reference proteome</keyword>
<keyword evidence="4" id="KW-0269">Exonuclease</keyword>
<organism evidence="8 9">
    <name type="scientific">Pteropus vampyrus</name>
    <name type="common">Large flying fox</name>
    <dbReference type="NCBI Taxonomy" id="132908"/>
    <lineage>
        <taxon>Eukaryota</taxon>
        <taxon>Metazoa</taxon>
        <taxon>Chordata</taxon>
        <taxon>Craniata</taxon>
        <taxon>Vertebrata</taxon>
        <taxon>Euteleostomi</taxon>
        <taxon>Mammalia</taxon>
        <taxon>Eutheria</taxon>
        <taxon>Laurasiatheria</taxon>
        <taxon>Chiroptera</taxon>
        <taxon>Yinpterochiroptera</taxon>
        <taxon>Pteropodoidea</taxon>
        <taxon>Pteropodidae</taxon>
        <taxon>Pteropodinae</taxon>
        <taxon>Pteropus</taxon>
    </lineage>
</organism>
<dbReference type="GO" id="GO:0003676">
    <property type="term" value="F:nucleic acid binding"/>
    <property type="evidence" value="ECO:0007669"/>
    <property type="project" value="InterPro"/>
</dbReference>
<dbReference type="OrthoDB" id="16516at2759"/>
<name>A0A6P6CRN9_PTEVA</name>
<dbReference type="Gene3D" id="3.30.420.10">
    <property type="entry name" value="Ribonuclease H-like superfamily/Ribonuclease H"/>
    <property type="match status" value="1"/>
</dbReference>
<keyword evidence="2" id="KW-0540">Nuclease</keyword>
<feature type="compositionally biased region" description="Basic residues" evidence="6">
    <location>
        <begin position="24"/>
        <end position="35"/>
    </location>
</feature>
<dbReference type="CTD" id="81875"/>
<evidence type="ECO:0000313" key="9">
    <source>
        <dbReference type="RefSeq" id="XP_023390102.1"/>
    </source>
</evidence>
<evidence type="ECO:0000256" key="4">
    <source>
        <dbReference type="ARBA" id="ARBA00022839"/>
    </source>
</evidence>
<dbReference type="GeneID" id="105296339"/>
<dbReference type="RefSeq" id="XP_023390102.1">
    <property type="nucleotide sequence ID" value="XM_023534334.1"/>
</dbReference>
<protein>
    <submittedName>
        <fullName evidence="9">Interferon-stimulated 20 kDa exonuclease-like 2 isoform X1</fullName>
    </submittedName>
    <submittedName>
        <fullName evidence="10">Interferon-stimulated 20 kDa exonuclease-like 2 isoform X2</fullName>
    </submittedName>
    <submittedName>
        <fullName evidence="11">Interferon-stimulated 20 kDa exonuclease-like 2 isoform X3</fullName>
    </submittedName>
</protein>
<keyword evidence="5" id="KW-0539">Nucleus</keyword>
<dbReference type="SUPFAM" id="SSF53098">
    <property type="entry name" value="Ribonuclease H-like"/>
    <property type="match status" value="1"/>
</dbReference>
<dbReference type="Pfam" id="PF00929">
    <property type="entry name" value="RNase_T"/>
    <property type="match status" value="1"/>
</dbReference>
<feature type="compositionally biased region" description="Polar residues" evidence="6">
    <location>
        <begin position="136"/>
        <end position="157"/>
    </location>
</feature>
<dbReference type="InterPro" id="IPR012337">
    <property type="entry name" value="RNaseH-like_sf"/>
</dbReference>
<dbReference type="GO" id="GO:0005730">
    <property type="term" value="C:nucleolus"/>
    <property type="evidence" value="ECO:0007669"/>
    <property type="project" value="UniProtKB-SubCell"/>
</dbReference>
<dbReference type="SMART" id="SM00479">
    <property type="entry name" value="EXOIII"/>
    <property type="match status" value="1"/>
</dbReference>
<proteinExistence type="predicted"/>
<feature type="compositionally biased region" description="Basic and acidic residues" evidence="6">
    <location>
        <begin position="54"/>
        <end position="66"/>
    </location>
</feature>
<evidence type="ECO:0000313" key="8">
    <source>
        <dbReference type="Proteomes" id="UP000515202"/>
    </source>
</evidence>
<evidence type="ECO:0000313" key="10">
    <source>
        <dbReference type="RefSeq" id="XP_023390103.1"/>
    </source>
</evidence>
<dbReference type="PANTHER" id="PTHR12801:SF78">
    <property type="entry name" value="INTERFERON-STIMULATED 20 KDA EXONUCLEASE-LIKE 2"/>
    <property type="match status" value="1"/>
</dbReference>
<feature type="compositionally biased region" description="Basic and acidic residues" evidence="6">
    <location>
        <begin position="14"/>
        <end position="23"/>
    </location>
</feature>
<dbReference type="RefSeq" id="XP_023390104.1">
    <property type="nucleotide sequence ID" value="XM_023534336.1"/>
</dbReference>
<keyword evidence="3" id="KW-0378">Hydrolase</keyword>
<evidence type="ECO:0000256" key="5">
    <source>
        <dbReference type="ARBA" id="ARBA00023242"/>
    </source>
</evidence>